<evidence type="ECO:0000313" key="1">
    <source>
        <dbReference type="EMBL" id="TKV80755.1"/>
    </source>
</evidence>
<proteinExistence type="predicted"/>
<protein>
    <submittedName>
        <fullName evidence="1">Uncharacterized protein</fullName>
    </submittedName>
</protein>
<dbReference type="Proteomes" id="UP000305095">
    <property type="component" value="Unassembled WGS sequence"/>
</dbReference>
<dbReference type="AlphaFoldDB" id="A0A4V6CXJ0"/>
<reference evidence="1 2" key="1">
    <citation type="submission" date="2019-05" db="EMBL/GenBank/DDBJ databases">
        <title>Draft Genome of Bradyrhizobium elkanii strain SEMIA 938, Used in Commercial Inoculants for Lupinus spp. in Brazil.</title>
        <authorList>
            <person name="Hungria M."/>
            <person name="Delamuta J.R.M."/>
            <person name="Ribeiro R.A."/>
            <person name="Nogueira M.A."/>
        </authorList>
    </citation>
    <scope>NUCLEOTIDE SEQUENCE [LARGE SCALE GENOMIC DNA]</scope>
    <source>
        <strain evidence="1 2">Semia 938</strain>
    </source>
</reference>
<gene>
    <name evidence="1" type="ORF">FDV58_15210</name>
</gene>
<sequence length="186" mass="20719">MDIPGSARLVTAMLASFVVSAVVLGGAGYSASRILVAPQRDVFRAAAFDMELAHGWWCEQDDTEFVCSPPGKPPRAAIAIIAMKERNEQDNLQAYEDHVKQRQRIGDEGTGKLTDIRFVKRNVIGSHQWVDALHSGSELANFDTYYLATNTSELGILVTLSVHKDYADKYVAELKQMIETLKIYQR</sequence>
<organism evidence="1 2">
    <name type="scientific">Bradyrhizobium elkanii</name>
    <dbReference type="NCBI Taxonomy" id="29448"/>
    <lineage>
        <taxon>Bacteria</taxon>
        <taxon>Pseudomonadati</taxon>
        <taxon>Pseudomonadota</taxon>
        <taxon>Alphaproteobacteria</taxon>
        <taxon>Hyphomicrobiales</taxon>
        <taxon>Nitrobacteraceae</taxon>
        <taxon>Bradyrhizobium</taxon>
    </lineage>
</organism>
<name>A0A4V6CXJ0_BRAEL</name>
<dbReference type="RefSeq" id="WP_137478944.1">
    <property type="nucleotide sequence ID" value="NZ_SZZP01000008.1"/>
</dbReference>
<accession>A0A4V6CXJ0</accession>
<comment type="caution">
    <text evidence="1">The sequence shown here is derived from an EMBL/GenBank/DDBJ whole genome shotgun (WGS) entry which is preliminary data.</text>
</comment>
<dbReference type="EMBL" id="SZZP01000008">
    <property type="protein sequence ID" value="TKV80755.1"/>
    <property type="molecule type" value="Genomic_DNA"/>
</dbReference>
<evidence type="ECO:0000313" key="2">
    <source>
        <dbReference type="Proteomes" id="UP000305095"/>
    </source>
</evidence>